<dbReference type="SUPFAM" id="SSF54236">
    <property type="entry name" value="Ubiquitin-like"/>
    <property type="match status" value="1"/>
</dbReference>
<dbReference type="AlphaFoldDB" id="A0A6C0F8E3"/>
<keyword evidence="2" id="KW-0472">Membrane</keyword>
<dbReference type="Pfam" id="PF02991">
    <property type="entry name" value="ATG8"/>
    <property type="match status" value="1"/>
</dbReference>
<evidence type="ECO:0000256" key="3">
    <source>
        <dbReference type="ARBA" id="ARBA00023288"/>
    </source>
</evidence>
<dbReference type="PANTHER" id="PTHR10969">
    <property type="entry name" value="MICROTUBULE-ASSOCIATED PROTEINS 1A/1B LIGHT CHAIN 3-RELATED"/>
    <property type="match status" value="1"/>
</dbReference>
<comment type="subcellular location">
    <subcellularLocation>
        <location evidence="1">Membrane</location>
    </subcellularLocation>
</comment>
<dbReference type="InterPro" id="IPR029071">
    <property type="entry name" value="Ubiquitin-like_domsf"/>
</dbReference>
<evidence type="ECO:0000313" key="4">
    <source>
        <dbReference type="EMBL" id="QHT36893.1"/>
    </source>
</evidence>
<keyword evidence="3" id="KW-0449">Lipoprotein</keyword>
<reference evidence="4" key="1">
    <citation type="journal article" date="2020" name="Nature">
        <title>Giant virus diversity and host interactions through global metagenomics.</title>
        <authorList>
            <person name="Schulz F."/>
            <person name="Roux S."/>
            <person name="Paez-Espino D."/>
            <person name="Jungbluth S."/>
            <person name="Walsh D.A."/>
            <person name="Denef V.J."/>
            <person name="McMahon K.D."/>
            <person name="Konstantinidis K.T."/>
            <person name="Eloe-Fadrosh E.A."/>
            <person name="Kyrpides N.C."/>
            <person name="Woyke T."/>
        </authorList>
    </citation>
    <scope>NUCLEOTIDE SEQUENCE</scope>
    <source>
        <strain evidence="4">GVMAG-S-ERX555967-130</strain>
    </source>
</reference>
<dbReference type="GO" id="GO:0016020">
    <property type="term" value="C:membrane"/>
    <property type="evidence" value="ECO:0007669"/>
    <property type="project" value="UniProtKB-SubCell"/>
</dbReference>
<evidence type="ECO:0000256" key="1">
    <source>
        <dbReference type="ARBA" id="ARBA00004370"/>
    </source>
</evidence>
<dbReference type="Gene3D" id="3.10.20.90">
    <property type="entry name" value="Phosphatidylinositol 3-kinase Catalytic Subunit, Chain A, domain 1"/>
    <property type="match status" value="1"/>
</dbReference>
<evidence type="ECO:0000256" key="2">
    <source>
        <dbReference type="ARBA" id="ARBA00023136"/>
    </source>
</evidence>
<proteinExistence type="predicted"/>
<sequence length="115" mass="13198">MKSFKDSHTEEERRKESSKILKRYPSRVPIIVEKKAGCSLENIEKNKYLAPGDMSMSQFIFTVRRRIQLEPSEAIFLTVNGNLMSGASLISDVYESKKDKDGFLYMVYSSENTFG</sequence>
<protein>
    <recommendedName>
        <fullName evidence="5">Autophagy-related protein</fullName>
    </recommendedName>
</protein>
<accession>A0A6C0F8E3</accession>
<organism evidence="4">
    <name type="scientific">viral metagenome</name>
    <dbReference type="NCBI Taxonomy" id="1070528"/>
    <lineage>
        <taxon>unclassified sequences</taxon>
        <taxon>metagenomes</taxon>
        <taxon>organismal metagenomes</taxon>
    </lineage>
</organism>
<name>A0A6C0F8E3_9ZZZZ</name>
<dbReference type="EMBL" id="MN738786">
    <property type="protein sequence ID" value="QHT36893.1"/>
    <property type="molecule type" value="Genomic_DNA"/>
</dbReference>
<dbReference type="InterPro" id="IPR004241">
    <property type="entry name" value="Atg8-like"/>
</dbReference>
<evidence type="ECO:0008006" key="5">
    <source>
        <dbReference type="Google" id="ProtNLM"/>
    </source>
</evidence>